<accession>A0A4U7BEX1</accession>
<name>A0A4U7BEX1_9BACT</name>
<evidence type="ECO:0000313" key="1">
    <source>
        <dbReference type="EMBL" id="TKX28571.1"/>
    </source>
</evidence>
<dbReference type="OrthoDB" id="5355884at2"/>
<protein>
    <submittedName>
        <fullName evidence="1">Uncharacterized protein</fullName>
    </submittedName>
</protein>
<sequence length="164" mass="19077">MKDVKGGYKTYVYNLGNNEVIAFARPNWETELTLFHDSNGDEYYWNRQGLIQFGGMCGPETTNCKVNGKHTYESQRRLWETMSIVGDDPYHNFLGYTVKRNIGISNSGKRFVYFSYGVAVINEQLGSWYRVHSSPVLNNYKVIKEISSRYKEILENYLGGWNIR</sequence>
<comment type="caution">
    <text evidence="1">The sequence shown here is derived from an EMBL/GenBank/DDBJ whole genome shotgun (WGS) entry which is preliminary data.</text>
</comment>
<dbReference type="EMBL" id="NXLZ01000018">
    <property type="protein sequence ID" value="TKX28571.1"/>
    <property type="molecule type" value="Genomic_DNA"/>
</dbReference>
<keyword evidence="2" id="KW-1185">Reference proteome</keyword>
<reference evidence="1 2" key="1">
    <citation type="submission" date="2018-05" db="EMBL/GenBank/DDBJ databases">
        <title>Novel Campyloabacter and Helicobacter Species and Strains.</title>
        <authorList>
            <person name="Mannion A.J."/>
            <person name="Shen Z."/>
            <person name="Fox J.G."/>
        </authorList>
    </citation>
    <scope>NUCLEOTIDE SEQUENCE [LARGE SCALE GENOMIC DNA]</scope>
    <source>
        <strain evidence="2">MIT17-664</strain>
    </source>
</reference>
<dbReference type="AlphaFoldDB" id="A0A4U7BEX1"/>
<organism evidence="1 2">
    <name type="scientific">Campylobacter estrildidarum</name>
    <dbReference type="NCBI Taxonomy" id="2510189"/>
    <lineage>
        <taxon>Bacteria</taxon>
        <taxon>Pseudomonadati</taxon>
        <taxon>Campylobacterota</taxon>
        <taxon>Epsilonproteobacteria</taxon>
        <taxon>Campylobacterales</taxon>
        <taxon>Campylobacteraceae</taxon>
        <taxon>Campylobacter</taxon>
    </lineage>
</organism>
<dbReference type="Proteomes" id="UP000308838">
    <property type="component" value="Unassembled WGS sequence"/>
</dbReference>
<proteinExistence type="predicted"/>
<evidence type="ECO:0000313" key="2">
    <source>
        <dbReference type="Proteomes" id="UP000308838"/>
    </source>
</evidence>
<gene>
    <name evidence="1" type="ORF">CQA69_08115</name>
</gene>